<dbReference type="Pfam" id="PF20815">
    <property type="entry name" value="GIY_YIG_2"/>
    <property type="match status" value="1"/>
</dbReference>
<dbReference type="GO" id="GO:0032259">
    <property type="term" value="P:methylation"/>
    <property type="evidence" value="ECO:0007669"/>
    <property type="project" value="UniProtKB-KW"/>
</dbReference>
<dbReference type="CDD" id="cd02440">
    <property type="entry name" value="AdoMet_MTases"/>
    <property type="match status" value="1"/>
</dbReference>
<feature type="domain" description="GIY-YIG catalytic" evidence="4">
    <location>
        <begin position="223"/>
        <end position="372"/>
    </location>
</feature>
<dbReference type="InterPro" id="IPR029063">
    <property type="entry name" value="SAM-dependent_MTases_sf"/>
</dbReference>
<dbReference type="Pfam" id="PF13649">
    <property type="entry name" value="Methyltransf_25"/>
    <property type="match status" value="1"/>
</dbReference>
<evidence type="ECO:0000259" key="4">
    <source>
        <dbReference type="Pfam" id="PF20815"/>
    </source>
</evidence>
<evidence type="ECO:0000256" key="2">
    <source>
        <dbReference type="ARBA" id="ARBA00022679"/>
    </source>
</evidence>
<dbReference type="AlphaFoldDB" id="A0A365PG56"/>
<dbReference type="Proteomes" id="UP000253688">
    <property type="component" value="Unassembled WGS sequence"/>
</dbReference>
<dbReference type="GO" id="GO:0008168">
    <property type="term" value="F:methyltransferase activity"/>
    <property type="evidence" value="ECO:0007669"/>
    <property type="project" value="UniProtKB-KW"/>
</dbReference>
<dbReference type="PANTHER" id="PTHR43861:SF1">
    <property type="entry name" value="TRANS-ACONITATE 2-METHYLTRANSFERASE"/>
    <property type="match status" value="1"/>
</dbReference>
<accession>A0A365PG56</accession>
<keyword evidence="1 5" id="KW-0489">Methyltransferase</keyword>
<dbReference type="EMBL" id="QEWH01000079">
    <property type="protein sequence ID" value="RBA44429.1"/>
    <property type="molecule type" value="Genomic_DNA"/>
</dbReference>
<dbReference type="STRING" id="40215.BVL33_00690"/>
<dbReference type="InterPro" id="IPR041698">
    <property type="entry name" value="Methyltransf_25"/>
</dbReference>
<dbReference type="SUPFAM" id="SSF53335">
    <property type="entry name" value="S-adenosyl-L-methionine-dependent methyltransferases"/>
    <property type="match status" value="1"/>
</dbReference>
<feature type="domain" description="Methyltransferase" evidence="3">
    <location>
        <begin position="41"/>
        <end position="129"/>
    </location>
</feature>
<evidence type="ECO:0000259" key="3">
    <source>
        <dbReference type="Pfam" id="PF13649"/>
    </source>
</evidence>
<proteinExistence type="predicted"/>
<name>A0A365PG56_ACIJU</name>
<comment type="caution">
    <text evidence="5">The sequence shown here is derived from an EMBL/GenBank/DDBJ whole genome shotgun (WGS) entry which is preliminary data.</text>
</comment>
<keyword evidence="2 5" id="KW-0808">Transferase</keyword>
<sequence>MNQTSNYYNQHAQAFFENTYQVEMESLYAPFLRYLPEQALILDLGCGSGRDTLAFKKKGYQVEAIDYSAELVEKARELTGINVRQQSFYELNEVAKYDGIWACASLLHCERDRLTEVLARIFKALKPNGVCYMSFKYGDTDREKEGRSFTDLNEQQAYDLLKQIDQALLLQQWITVDKRPDRTEEWINVIWKKQSHAFDYYPQRLYSRAELMKEPSLIPAEHGIYFWWFKTNPLGIPTKNCITYQEYTLLYVGISPDKKTKPNSKSNLRIRLKTHFTGNAEGSTLRRTLGILLAEMSGYPLRRVGSGNRMTFTHSGEQWLDAWLEDNAYVSWIICEEPWNVEEKVFEQTILPLNLKGNQHEFKKTLSAMRKKAIQNAKMMEIATEAGLQRQVKLQHVAG</sequence>
<reference evidence="5 6" key="1">
    <citation type="submission" date="2018-04" db="EMBL/GenBank/DDBJ databases">
        <title>Acinetobacter junii Genome sequencing and assembly.</title>
        <authorList>
            <person name="Su J."/>
            <person name="Rensing C."/>
            <person name="Mazhar H.S."/>
        </authorList>
    </citation>
    <scope>NUCLEOTIDE SEQUENCE [LARGE SCALE GENOMIC DNA]</scope>
    <source>
        <strain evidence="5 6">SC22</strain>
    </source>
</reference>
<evidence type="ECO:0000313" key="6">
    <source>
        <dbReference type="Proteomes" id="UP000253688"/>
    </source>
</evidence>
<dbReference type="InterPro" id="IPR049311">
    <property type="entry name" value="GIY_YIG_cat"/>
</dbReference>
<evidence type="ECO:0000313" key="5">
    <source>
        <dbReference type="EMBL" id="RBA44429.1"/>
    </source>
</evidence>
<organism evidence="5 6">
    <name type="scientific">Acinetobacter junii</name>
    <dbReference type="NCBI Taxonomy" id="40215"/>
    <lineage>
        <taxon>Bacteria</taxon>
        <taxon>Pseudomonadati</taxon>
        <taxon>Pseudomonadota</taxon>
        <taxon>Gammaproteobacteria</taxon>
        <taxon>Moraxellales</taxon>
        <taxon>Moraxellaceae</taxon>
        <taxon>Acinetobacter</taxon>
    </lineage>
</organism>
<dbReference type="PANTHER" id="PTHR43861">
    <property type="entry name" value="TRANS-ACONITATE 2-METHYLTRANSFERASE-RELATED"/>
    <property type="match status" value="1"/>
</dbReference>
<evidence type="ECO:0000256" key="1">
    <source>
        <dbReference type="ARBA" id="ARBA00022603"/>
    </source>
</evidence>
<dbReference type="Gene3D" id="3.40.50.150">
    <property type="entry name" value="Vaccinia Virus protein VP39"/>
    <property type="match status" value="1"/>
</dbReference>
<gene>
    <name evidence="5" type="ORF">DC346_13460</name>
</gene>
<protein>
    <submittedName>
        <fullName evidence="5">Class I SAM-dependent methyltransferase</fullName>
    </submittedName>
</protein>